<evidence type="ECO:0000313" key="3">
    <source>
        <dbReference type="Proteomes" id="UP001500943"/>
    </source>
</evidence>
<evidence type="ECO:0000313" key="2">
    <source>
        <dbReference type="EMBL" id="GAA1220357.1"/>
    </source>
</evidence>
<evidence type="ECO:0000256" key="1">
    <source>
        <dbReference type="SAM" id="Phobius"/>
    </source>
</evidence>
<reference evidence="2 3" key="1">
    <citation type="journal article" date="2019" name="Int. J. Syst. Evol. Microbiol.">
        <title>The Global Catalogue of Microorganisms (GCM) 10K type strain sequencing project: providing services to taxonomists for standard genome sequencing and annotation.</title>
        <authorList>
            <consortium name="The Broad Institute Genomics Platform"/>
            <consortium name="The Broad Institute Genome Sequencing Center for Infectious Disease"/>
            <person name="Wu L."/>
            <person name="Ma J."/>
        </authorList>
    </citation>
    <scope>NUCLEOTIDE SEQUENCE [LARGE SCALE GENOMIC DNA]</scope>
    <source>
        <strain evidence="2 3">JCM 12762</strain>
    </source>
</reference>
<keyword evidence="3" id="KW-1185">Reference proteome</keyword>
<sequence>MLRSIDYSGLIYPIDTQAVSQFRANRRGLFSYSQLGTAAKVALVAVVAVLFLAIVGTQMIGALASVVSSVISEGALVAAIPVLLFFVVMVAVAGGAIYAGVRAWRHNGGPWQRFHRMNKFAEDNGLTPLPPSTTAITATSPAPARTAEPTIRVSWHSNLTAPSPHGVGCSRQ</sequence>
<comment type="caution">
    <text evidence="2">The sequence shown here is derived from an EMBL/GenBank/DDBJ whole genome shotgun (WGS) entry which is preliminary data.</text>
</comment>
<feature type="transmembrane region" description="Helical" evidence="1">
    <location>
        <begin position="76"/>
        <end position="101"/>
    </location>
</feature>
<protein>
    <submittedName>
        <fullName evidence="2">Uncharacterized protein</fullName>
    </submittedName>
</protein>
<gene>
    <name evidence="2" type="ORF">GCM10009655_19920</name>
</gene>
<dbReference type="EMBL" id="BAAAKW010000033">
    <property type="protein sequence ID" value="GAA1220357.1"/>
    <property type="molecule type" value="Genomic_DNA"/>
</dbReference>
<organism evidence="2 3">
    <name type="scientific">Rhodoglobus aureus</name>
    <dbReference type="NCBI Taxonomy" id="191497"/>
    <lineage>
        <taxon>Bacteria</taxon>
        <taxon>Bacillati</taxon>
        <taxon>Actinomycetota</taxon>
        <taxon>Actinomycetes</taxon>
        <taxon>Micrococcales</taxon>
        <taxon>Microbacteriaceae</taxon>
        <taxon>Rhodoglobus</taxon>
    </lineage>
</organism>
<dbReference type="Proteomes" id="UP001500943">
    <property type="component" value="Unassembled WGS sequence"/>
</dbReference>
<feature type="transmembrane region" description="Helical" evidence="1">
    <location>
        <begin position="41"/>
        <end position="64"/>
    </location>
</feature>
<dbReference type="RefSeq" id="WP_343925470.1">
    <property type="nucleotide sequence ID" value="NZ_BAAAKW010000033.1"/>
</dbReference>
<keyword evidence="1" id="KW-0812">Transmembrane</keyword>
<keyword evidence="1" id="KW-1133">Transmembrane helix</keyword>
<name>A0ABN1VU46_9MICO</name>
<proteinExistence type="predicted"/>
<keyword evidence="1" id="KW-0472">Membrane</keyword>
<accession>A0ABN1VU46</accession>